<evidence type="ECO:0000256" key="5">
    <source>
        <dbReference type="ARBA" id="ARBA00023163"/>
    </source>
</evidence>
<feature type="signal peptide" evidence="7">
    <location>
        <begin position="1"/>
        <end position="20"/>
    </location>
</feature>
<dbReference type="OrthoDB" id="2123952at2759"/>
<feature type="chain" id="PRO_5034195774" evidence="7">
    <location>
        <begin position="21"/>
        <end position="141"/>
    </location>
</feature>
<dbReference type="Proteomes" id="UP000250266">
    <property type="component" value="Unassembled WGS sequence"/>
</dbReference>
<keyword evidence="7" id="KW-0732">Signal</keyword>
<sequence length="141" mass="15863">MYYHFVILLLFRLFFNLAFLGSNINPKNICVEAADNINSLLDAYRRLYGLHRTPSFVPHISLASSCVRLATSEDRINVRAKSLQGISDLQEMVPSHMFANHAIEIVRDVADISRADEENANDNTAVLTSSTKAPIYFFNLA</sequence>
<protein>
    <submittedName>
        <fullName evidence="8">Uncharacterized protein</fullName>
    </submittedName>
</protein>
<evidence type="ECO:0000256" key="3">
    <source>
        <dbReference type="ARBA" id="ARBA00023015"/>
    </source>
</evidence>
<dbReference type="AlphaFoldDB" id="A0A8E2JJI7"/>
<evidence type="ECO:0000256" key="2">
    <source>
        <dbReference type="ARBA" id="ARBA00022833"/>
    </source>
</evidence>
<keyword evidence="3" id="KW-0805">Transcription regulation</keyword>
<name>A0A8E2JJI7_9PEZI</name>
<dbReference type="GO" id="GO:0003677">
    <property type="term" value="F:DNA binding"/>
    <property type="evidence" value="ECO:0007669"/>
    <property type="project" value="UniProtKB-KW"/>
</dbReference>
<evidence type="ECO:0000256" key="1">
    <source>
        <dbReference type="ARBA" id="ARBA00022723"/>
    </source>
</evidence>
<organism evidence="8 9">
    <name type="scientific">Lepidopterella palustris CBS 459.81</name>
    <dbReference type="NCBI Taxonomy" id="1314670"/>
    <lineage>
        <taxon>Eukaryota</taxon>
        <taxon>Fungi</taxon>
        <taxon>Dikarya</taxon>
        <taxon>Ascomycota</taxon>
        <taxon>Pezizomycotina</taxon>
        <taxon>Dothideomycetes</taxon>
        <taxon>Pleosporomycetidae</taxon>
        <taxon>Mytilinidiales</taxon>
        <taxon>Argynnaceae</taxon>
        <taxon>Lepidopterella</taxon>
    </lineage>
</organism>
<gene>
    <name evidence="8" type="ORF">K432DRAFT_389297</name>
</gene>
<dbReference type="InterPro" id="IPR051615">
    <property type="entry name" value="Transcr_Regulatory_Elem"/>
</dbReference>
<evidence type="ECO:0000256" key="7">
    <source>
        <dbReference type="SAM" id="SignalP"/>
    </source>
</evidence>
<dbReference type="PANTHER" id="PTHR31313:SF4">
    <property type="entry name" value="CONIDIAL DEVELOPMENT PROTEIN FLUFFY"/>
    <property type="match status" value="1"/>
</dbReference>
<keyword evidence="9" id="KW-1185">Reference proteome</keyword>
<evidence type="ECO:0000313" key="9">
    <source>
        <dbReference type="Proteomes" id="UP000250266"/>
    </source>
</evidence>
<keyword evidence="5" id="KW-0804">Transcription</keyword>
<reference evidence="8 9" key="1">
    <citation type="journal article" date="2016" name="Nat. Commun.">
        <title>Ectomycorrhizal ecology is imprinted in the genome of the dominant symbiotic fungus Cenococcum geophilum.</title>
        <authorList>
            <consortium name="DOE Joint Genome Institute"/>
            <person name="Peter M."/>
            <person name="Kohler A."/>
            <person name="Ohm R.A."/>
            <person name="Kuo A."/>
            <person name="Krutzmann J."/>
            <person name="Morin E."/>
            <person name="Arend M."/>
            <person name="Barry K.W."/>
            <person name="Binder M."/>
            <person name="Choi C."/>
            <person name="Clum A."/>
            <person name="Copeland A."/>
            <person name="Grisel N."/>
            <person name="Haridas S."/>
            <person name="Kipfer T."/>
            <person name="LaButti K."/>
            <person name="Lindquist E."/>
            <person name="Lipzen A."/>
            <person name="Maire R."/>
            <person name="Meier B."/>
            <person name="Mihaltcheva S."/>
            <person name="Molinier V."/>
            <person name="Murat C."/>
            <person name="Poggeler S."/>
            <person name="Quandt C.A."/>
            <person name="Sperisen C."/>
            <person name="Tritt A."/>
            <person name="Tisserant E."/>
            <person name="Crous P.W."/>
            <person name="Henrissat B."/>
            <person name="Nehls U."/>
            <person name="Egli S."/>
            <person name="Spatafora J.W."/>
            <person name="Grigoriev I.V."/>
            <person name="Martin F.M."/>
        </authorList>
    </citation>
    <scope>NUCLEOTIDE SEQUENCE [LARGE SCALE GENOMIC DNA]</scope>
    <source>
        <strain evidence="8 9">CBS 459.81</strain>
    </source>
</reference>
<keyword evidence="6" id="KW-0539">Nucleus</keyword>
<evidence type="ECO:0000313" key="8">
    <source>
        <dbReference type="EMBL" id="OCK84692.1"/>
    </source>
</evidence>
<dbReference type="EMBL" id="KV744832">
    <property type="protein sequence ID" value="OCK84692.1"/>
    <property type="molecule type" value="Genomic_DNA"/>
</dbReference>
<evidence type="ECO:0000256" key="4">
    <source>
        <dbReference type="ARBA" id="ARBA00023125"/>
    </source>
</evidence>
<dbReference type="PANTHER" id="PTHR31313">
    <property type="entry name" value="TY1 ENHANCER ACTIVATOR"/>
    <property type="match status" value="1"/>
</dbReference>
<accession>A0A8E2JJI7</accession>
<proteinExistence type="predicted"/>
<dbReference type="GO" id="GO:0046872">
    <property type="term" value="F:metal ion binding"/>
    <property type="evidence" value="ECO:0007669"/>
    <property type="project" value="UniProtKB-KW"/>
</dbReference>
<keyword evidence="2" id="KW-0862">Zinc</keyword>
<evidence type="ECO:0000256" key="6">
    <source>
        <dbReference type="ARBA" id="ARBA00023242"/>
    </source>
</evidence>
<keyword evidence="4" id="KW-0238">DNA-binding</keyword>
<keyword evidence="1" id="KW-0479">Metal-binding</keyword>